<evidence type="ECO:0000256" key="2">
    <source>
        <dbReference type="ARBA" id="ARBA00022679"/>
    </source>
</evidence>
<sequence>MTFATLRALHTVIGDALAEMEKVYRAQPGDRPLDYPSLDVPFYKNAKHGPEAEAAEQLASDPAVVVAASHIVAACGQLAASVHRPFFSLVEGAKAEHVTTCLQFLEASNTVEILRAAGPEGMHVDDIAHRIGELSEGSGKDASARVDASKLSHILRLLATYHWLREVRPDVFANNRLSALVDSGKTPEELRAAPEKKYDGTDGLAAFVAMCGDEFFKSSAYMTDALLPWTERATSLRKLSNKDGAGATSLTVREPKYESPFNFAFRTELGYFDWMELPENKGRLAEFGRAMTGARLWEVAENVIEAFPWNELPKDSVVIDVGGGVGSTSVVLANAYPHLRFVVEDRKQVVDIAPSIWGSTPHAELLGLGRVSYLAQDFFQPQPPHIDIAGVGIVSFPSVYLMRGCTHNWPDRDVQRMLRLLRDSAGPSTKLLLVEVILPLACSDDTEHEDAGAPLPGAERTLAPAGSPLLANLGKAHASEYLLDISMMAVLNAKERTLRELSTLALSAGWKVSRVTRARGSLWAYTTAEPA</sequence>
<reference evidence="5 6" key="1">
    <citation type="journal article" date="2018" name="Biotechnol. Biofuels">
        <title>Integrative visual omics of the white-rot fungus Polyporus brumalis exposes the biotechnological potential of its oxidative enzymes for delignifying raw plant biomass.</title>
        <authorList>
            <person name="Miyauchi S."/>
            <person name="Rancon A."/>
            <person name="Drula E."/>
            <person name="Hage H."/>
            <person name="Chaduli D."/>
            <person name="Favel A."/>
            <person name="Grisel S."/>
            <person name="Henrissat B."/>
            <person name="Herpoel-Gimbert I."/>
            <person name="Ruiz-Duenas F.J."/>
            <person name="Chevret D."/>
            <person name="Hainaut M."/>
            <person name="Lin J."/>
            <person name="Wang M."/>
            <person name="Pangilinan J."/>
            <person name="Lipzen A."/>
            <person name="Lesage-Meessen L."/>
            <person name="Navarro D."/>
            <person name="Riley R."/>
            <person name="Grigoriev I.V."/>
            <person name="Zhou S."/>
            <person name="Raouche S."/>
            <person name="Rosso M.N."/>
        </authorList>
    </citation>
    <scope>NUCLEOTIDE SEQUENCE [LARGE SCALE GENOMIC DNA]</scope>
    <source>
        <strain evidence="5 6">BRFM 1820</strain>
    </source>
</reference>
<evidence type="ECO:0000256" key="3">
    <source>
        <dbReference type="ARBA" id="ARBA00022691"/>
    </source>
</evidence>
<dbReference type="EMBL" id="KZ857435">
    <property type="protein sequence ID" value="RDX45644.1"/>
    <property type="molecule type" value="Genomic_DNA"/>
</dbReference>
<dbReference type="InterPro" id="IPR001077">
    <property type="entry name" value="COMT_C"/>
</dbReference>
<dbReference type="PANTHER" id="PTHR43712:SF2">
    <property type="entry name" value="O-METHYLTRANSFERASE CICE"/>
    <property type="match status" value="1"/>
</dbReference>
<dbReference type="InterPro" id="IPR016461">
    <property type="entry name" value="COMT-like"/>
</dbReference>
<protein>
    <submittedName>
        <fullName evidence="5">S-adenosyl-L-methionine-dependent methyltransferase</fullName>
    </submittedName>
</protein>
<proteinExistence type="predicted"/>
<dbReference type="Pfam" id="PF00891">
    <property type="entry name" value="Methyltransf_2"/>
    <property type="match status" value="1"/>
</dbReference>
<dbReference type="SUPFAM" id="SSF53335">
    <property type="entry name" value="S-adenosyl-L-methionine-dependent methyltransferases"/>
    <property type="match status" value="1"/>
</dbReference>
<accession>A0A371CZC8</accession>
<feature type="domain" description="O-methyltransferase C-terminal" evidence="4">
    <location>
        <begin position="282"/>
        <end position="447"/>
    </location>
</feature>
<dbReference type="GO" id="GO:0032259">
    <property type="term" value="P:methylation"/>
    <property type="evidence" value="ECO:0007669"/>
    <property type="project" value="UniProtKB-KW"/>
</dbReference>
<dbReference type="PROSITE" id="PS51683">
    <property type="entry name" value="SAM_OMT_II"/>
    <property type="match status" value="1"/>
</dbReference>
<keyword evidence="3" id="KW-0949">S-adenosyl-L-methionine</keyword>
<dbReference type="STRING" id="139420.A0A371CZC8"/>
<dbReference type="InterPro" id="IPR036388">
    <property type="entry name" value="WH-like_DNA-bd_sf"/>
</dbReference>
<dbReference type="OrthoDB" id="2410195at2759"/>
<dbReference type="PANTHER" id="PTHR43712">
    <property type="entry name" value="PUTATIVE (AFU_ORTHOLOGUE AFUA_4G14580)-RELATED"/>
    <property type="match status" value="1"/>
</dbReference>
<organism evidence="5 6">
    <name type="scientific">Lentinus brumalis</name>
    <dbReference type="NCBI Taxonomy" id="2498619"/>
    <lineage>
        <taxon>Eukaryota</taxon>
        <taxon>Fungi</taxon>
        <taxon>Dikarya</taxon>
        <taxon>Basidiomycota</taxon>
        <taxon>Agaricomycotina</taxon>
        <taxon>Agaricomycetes</taxon>
        <taxon>Polyporales</taxon>
        <taxon>Polyporaceae</taxon>
        <taxon>Lentinus</taxon>
    </lineage>
</organism>
<evidence type="ECO:0000313" key="5">
    <source>
        <dbReference type="EMBL" id="RDX45644.1"/>
    </source>
</evidence>
<dbReference type="Proteomes" id="UP000256964">
    <property type="component" value="Unassembled WGS sequence"/>
</dbReference>
<evidence type="ECO:0000259" key="4">
    <source>
        <dbReference type="Pfam" id="PF00891"/>
    </source>
</evidence>
<evidence type="ECO:0000313" key="6">
    <source>
        <dbReference type="Proteomes" id="UP000256964"/>
    </source>
</evidence>
<name>A0A371CZC8_9APHY</name>
<keyword evidence="1 5" id="KW-0489">Methyltransferase</keyword>
<keyword evidence="6" id="KW-1185">Reference proteome</keyword>
<dbReference type="Gene3D" id="1.10.10.10">
    <property type="entry name" value="Winged helix-like DNA-binding domain superfamily/Winged helix DNA-binding domain"/>
    <property type="match status" value="1"/>
</dbReference>
<keyword evidence="2" id="KW-0808">Transferase</keyword>
<dbReference type="InterPro" id="IPR029063">
    <property type="entry name" value="SAM-dependent_MTases_sf"/>
</dbReference>
<dbReference type="Gene3D" id="3.40.50.150">
    <property type="entry name" value="Vaccinia Virus protein VP39"/>
    <property type="match status" value="1"/>
</dbReference>
<dbReference type="GO" id="GO:0008171">
    <property type="term" value="F:O-methyltransferase activity"/>
    <property type="evidence" value="ECO:0007669"/>
    <property type="project" value="InterPro"/>
</dbReference>
<evidence type="ECO:0000256" key="1">
    <source>
        <dbReference type="ARBA" id="ARBA00022603"/>
    </source>
</evidence>
<dbReference type="AlphaFoldDB" id="A0A371CZC8"/>
<gene>
    <name evidence="5" type="ORF">OH76DRAFT_1407819</name>
</gene>